<dbReference type="AlphaFoldDB" id="C6C0H7"/>
<dbReference type="EMBL" id="CP001649">
    <property type="protein sequence ID" value="ACS79111.1"/>
    <property type="molecule type" value="Genomic_DNA"/>
</dbReference>
<dbReference type="STRING" id="526222.Desal_1046"/>
<keyword evidence="1" id="KW-0732">Signal</keyword>
<dbReference type="OrthoDB" id="5456013at2"/>
<gene>
    <name evidence="2" type="ordered locus">Desal_1046</name>
</gene>
<dbReference type="eggNOG" id="ENOG5032S50">
    <property type="taxonomic scope" value="Bacteria"/>
</dbReference>
<evidence type="ECO:0000313" key="2">
    <source>
        <dbReference type="EMBL" id="ACS79111.1"/>
    </source>
</evidence>
<proteinExistence type="predicted"/>
<dbReference type="KEGG" id="dsa:Desal_1046"/>
<protein>
    <submittedName>
        <fullName evidence="2">Uncharacterized protein</fullName>
    </submittedName>
</protein>
<feature type="chain" id="PRO_5002961392" evidence="1">
    <location>
        <begin position="22"/>
        <end position="200"/>
    </location>
</feature>
<evidence type="ECO:0000313" key="3">
    <source>
        <dbReference type="Proteomes" id="UP000002601"/>
    </source>
</evidence>
<organism evidence="2 3">
    <name type="scientific">Maridesulfovibrio salexigens (strain ATCC 14822 / DSM 2638 / NCIMB 8403 / VKM B-1763)</name>
    <name type="common">Desulfovibrio salexigens</name>
    <dbReference type="NCBI Taxonomy" id="526222"/>
    <lineage>
        <taxon>Bacteria</taxon>
        <taxon>Pseudomonadati</taxon>
        <taxon>Thermodesulfobacteriota</taxon>
        <taxon>Desulfovibrionia</taxon>
        <taxon>Desulfovibrionales</taxon>
        <taxon>Desulfovibrionaceae</taxon>
        <taxon>Maridesulfovibrio</taxon>
    </lineage>
</organism>
<accession>C6C0H7</accession>
<feature type="signal peptide" evidence="1">
    <location>
        <begin position="1"/>
        <end position="21"/>
    </location>
</feature>
<sequence>MKKVILLTLLISLLGTSSAFAAQNAPESVAGITIGNNLSTIRSLLESNSATSPWQEEYIKRIGLKDMEGYKGGYVVVGNCKRKDIILRMKLKYQDGSMEFFNKLYGKIEKRFGKPNDWRGNPFGTLKVWKWSLGDADGNVSLILQHFSGDDDSITKGNSIRLSRPSWIEQEMECWDIKHPPSQEKPIPAKMKGMKWFLPY</sequence>
<dbReference type="RefSeq" id="WP_015850930.1">
    <property type="nucleotide sequence ID" value="NC_012881.1"/>
</dbReference>
<evidence type="ECO:0000256" key="1">
    <source>
        <dbReference type="SAM" id="SignalP"/>
    </source>
</evidence>
<dbReference type="HOGENOM" id="CLU_115765_0_0_7"/>
<reference evidence="2 3" key="1">
    <citation type="submission" date="2009-06" db="EMBL/GenBank/DDBJ databases">
        <title>Complete sequence of Desulfovibrio salexigens DSM 2638.</title>
        <authorList>
            <consortium name="US DOE Joint Genome Institute"/>
            <person name="Lucas S."/>
            <person name="Copeland A."/>
            <person name="Lapidus A."/>
            <person name="Glavina del Rio T."/>
            <person name="Tice H."/>
            <person name="Bruce D."/>
            <person name="Goodwin L."/>
            <person name="Pitluck S."/>
            <person name="Munk A.C."/>
            <person name="Brettin T."/>
            <person name="Detter J.C."/>
            <person name="Han C."/>
            <person name="Tapia R."/>
            <person name="Larimer F."/>
            <person name="Land M."/>
            <person name="Hauser L."/>
            <person name="Kyrpides N."/>
            <person name="Anderson I."/>
            <person name="Wall J.D."/>
            <person name="Arkin A.P."/>
            <person name="Dehal P."/>
            <person name="Chivian D."/>
            <person name="Giles B."/>
            <person name="Hazen T.C."/>
        </authorList>
    </citation>
    <scope>NUCLEOTIDE SEQUENCE [LARGE SCALE GENOMIC DNA]</scope>
    <source>
        <strain evidence="3">ATCC 14822 / DSM 2638 / NCIMB 8403 / VKM B-1763</strain>
    </source>
</reference>
<dbReference type="Proteomes" id="UP000002601">
    <property type="component" value="Chromosome"/>
</dbReference>
<name>C6C0H7_MARSD</name>
<keyword evidence="3" id="KW-1185">Reference proteome</keyword>